<evidence type="ECO:0000313" key="2">
    <source>
        <dbReference type="EMBL" id="GLJ78711.1"/>
    </source>
</evidence>
<comment type="caution">
    <text evidence="2">The sequence shown here is derived from an EMBL/GenBank/DDBJ whole genome shotgun (WGS) entry which is preliminary data.</text>
</comment>
<keyword evidence="3" id="KW-1185">Reference proteome</keyword>
<dbReference type="SUPFAM" id="SSF47336">
    <property type="entry name" value="ACP-like"/>
    <property type="match status" value="1"/>
</dbReference>
<proteinExistence type="predicted"/>
<dbReference type="Gene3D" id="1.10.1200.10">
    <property type="entry name" value="ACP-like"/>
    <property type="match status" value="1"/>
</dbReference>
<dbReference type="InterPro" id="IPR009081">
    <property type="entry name" value="PP-bd_ACP"/>
</dbReference>
<sequence length="88" mass="9537">MTTSTIQEITRYIVGFHAPDLAGEGIPTDYDLITNGVIDSLAMLEVVEWVQQRWAISILDSEISQADFRTIGAIADFIARAGAPANPS</sequence>
<protein>
    <recommendedName>
        <fullName evidence="1">Carrier domain-containing protein</fullName>
    </recommendedName>
</protein>
<organism evidence="2 3">
    <name type="scientific">Microbacterium imperiale</name>
    <dbReference type="NCBI Taxonomy" id="33884"/>
    <lineage>
        <taxon>Bacteria</taxon>
        <taxon>Bacillati</taxon>
        <taxon>Actinomycetota</taxon>
        <taxon>Actinomycetes</taxon>
        <taxon>Micrococcales</taxon>
        <taxon>Microbacteriaceae</taxon>
        <taxon>Microbacterium</taxon>
    </lineage>
</organism>
<evidence type="ECO:0000313" key="3">
    <source>
        <dbReference type="Proteomes" id="UP001142317"/>
    </source>
</evidence>
<gene>
    <name evidence="2" type="ORF">GCM10017586_03930</name>
</gene>
<reference evidence="2" key="2">
    <citation type="submission" date="2023-01" db="EMBL/GenBank/DDBJ databases">
        <authorList>
            <person name="Sun Q."/>
            <person name="Evtushenko L."/>
        </authorList>
    </citation>
    <scope>NUCLEOTIDE SEQUENCE</scope>
    <source>
        <strain evidence="2">VKM Ac-1447</strain>
    </source>
</reference>
<name>A0A9W6HDX9_9MICO</name>
<reference evidence="2" key="1">
    <citation type="journal article" date="2014" name="Int. J. Syst. Evol. Microbiol.">
        <title>Complete genome sequence of Corynebacterium casei LMG S-19264T (=DSM 44701T), isolated from a smear-ripened cheese.</title>
        <authorList>
            <consortium name="US DOE Joint Genome Institute (JGI-PGF)"/>
            <person name="Walter F."/>
            <person name="Albersmeier A."/>
            <person name="Kalinowski J."/>
            <person name="Ruckert C."/>
        </authorList>
    </citation>
    <scope>NUCLEOTIDE SEQUENCE</scope>
    <source>
        <strain evidence="2">VKM Ac-1447</strain>
    </source>
</reference>
<dbReference type="RefSeq" id="WP_210005352.1">
    <property type="nucleotide sequence ID" value="NZ_BSEO01000001.1"/>
</dbReference>
<feature type="domain" description="Carrier" evidence="1">
    <location>
        <begin position="4"/>
        <end position="82"/>
    </location>
</feature>
<dbReference type="Proteomes" id="UP001142317">
    <property type="component" value="Unassembled WGS sequence"/>
</dbReference>
<dbReference type="AlphaFoldDB" id="A0A9W6HDX9"/>
<dbReference type="EMBL" id="BSEO01000001">
    <property type="protein sequence ID" value="GLJ78711.1"/>
    <property type="molecule type" value="Genomic_DNA"/>
</dbReference>
<evidence type="ECO:0000259" key="1">
    <source>
        <dbReference type="PROSITE" id="PS50075"/>
    </source>
</evidence>
<dbReference type="PROSITE" id="PS50075">
    <property type="entry name" value="CARRIER"/>
    <property type="match status" value="1"/>
</dbReference>
<accession>A0A9W6HDX9</accession>
<dbReference type="InterPro" id="IPR036736">
    <property type="entry name" value="ACP-like_sf"/>
</dbReference>